<protein>
    <submittedName>
        <fullName evidence="10">Electron transport complex protein RnfA</fullName>
    </submittedName>
</protein>
<keyword evidence="7 8" id="KW-0472">Membrane</keyword>
<proteinExistence type="predicted"/>
<feature type="transmembrane region" description="Helical" evidence="8">
    <location>
        <begin position="292"/>
        <end position="312"/>
    </location>
</feature>
<dbReference type="GO" id="GO:0005886">
    <property type="term" value="C:plasma membrane"/>
    <property type="evidence" value="ECO:0007669"/>
    <property type="project" value="TreeGrafter"/>
</dbReference>
<dbReference type="PANTHER" id="PTHR30335:SF0">
    <property type="entry name" value="ION-TRANSLOCATING OXIDOREDUCTASE COMPLEX SUBUNIT A"/>
    <property type="match status" value="1"/>
</dbReference>
<evidence type="ECO:0000256" key="4">
    <source>
        <dbReference type="ARBA" id="ARBA00022729"/>
    </source>
</evidence>
<evidence type="ECO:0000256" key="5">
    <source>
        <dbReference type="ARBA" id="ARBA00022967"/>
    </source>
</evidence>
<evidence type="ECO:0000256" key="9">
    <source>
        <dbReference type="SAM" id="SignalP"/>
    </source>
</evidence>
<feature type="transmembrane region" description="Helical" evidence="8">
    <location>
        <begin position="250"/>
        <end position="271"/>
    </location>
</feature>
<keyword evidence="11" id="KW-1185">Reference proteome</keyword>
<dbReference type="AlphaFoldDB" id="A0A1M5VIR0"/>
<feature type="transmembrane region" description="Helical" evidence="8">
    <location>
        <begin position="160"/>
        <end position="179"/>
    </location>
</feature>
<gene>
    <name evidence="10" type="ORF">SAMN02745124_01727</name>
</gene>
<dbReference type="InterPro" id="IPR050133">
    <property type="entry name" value="NqrDE/RnfAE_oxidrdctase"/>
</dbReference>
<dbReference type="OrthoDB" id="9803631at2"/>
<dbReference type="STRING" id="1121409.SAMN02745124_01727"/>
<feature type="transmembrane region" description="Helical" evidence="8">
    <location>
        <begin position="120"/>
        <end position="139"/>
    </location>
</feature>
<dbReference type="Pfam" id="PF02508">
    <property type="entry name" value="Rnf-Nqr"/>
    <property type="match status" value="1"/>
</dbReference>
<keyword evidence="4 9" id="KW-0732">Signal</keyword>
<dbReference type="PANTHER" id="PTHR30335">
    <property type="entry name" value="INTEGRAL MEMBRANE PROTEIN OF SOXR-REDUCING COMPLEX"/>
    <property type="match status" value="1"/>
</dbReference>
<evidence type="ECO:0000256" key="8">
    <source>
        <dbReference type="SAM" id="Phobius"/>
    </source>
</evidence>
<dbReference type="Gene3D" id="2.60.40.1220">
    <property type="match status" value="1"/>
</dbReference>
<dbReference type="InterPro" id="IPR003667">
    <property type="entry name" value="NqrDE/RnfAE"/>
</dbReference>
<dbReference type="InterPro" id="IPR014755">
    <property type="entry name" value="Cu-Rt/internalin_Ig-like"/>
</dbReference>
<dbReference type="EMBL" id="FQXS01000008">
    <property type="protein sequence ID" value="SHH75139.1"/>
    <property type="molecule type" value="Genomic_DNA"/>
</dbReference>
<evidence type="ECO:0000256" key="6">
    <source>
        <dbReference type="ARBA" id="ARBA00022989"/>
    </source>
</evidence>
<feature type="signal peptide" evidence="9">
    <location>
        <begin position="1"/>
        <end position="25"/>
    </location>
</feature>
<sequence length="313" mass="33896">MKRLIRLILCAALPVFFGLTGAGQAAGLVAATEFGADNEIIVQFNTPVDPAEATDTQSYTVYEETDPDIRLTVSEVSLSTDGRQATLSFAEPLNTSVAHVVTLHDVGGVAETSFSVSKSYLGYLFSILISALLINNFVFTKYLGLCVFFGTSKRKQTAKGMGVVFTIVIVVAVSMSWVLFQYVLKPFNLDYLQIVIFIGLTSLTVQAVDTVLRKVNPILFKSFGVYLVLVIANCVIIAVPLLMASNEYNYFETFMLSLGAGGGFLLALYLMSSVSERLELARVPASFKGLPIAFIVAGQFAMAFLGFSGLQLF</sequence>
<evidence type="ECO:0000256" key="2">
    <source>
        <dbReference type="ARBA" id="ARBA00022448"/>
    </source>
</evidence>
<evidence type="ECO:0000256" key="3">
    <source>
        <dbReference type="ARBA" id="ARBA00022692"/>
    </source>
</evidence>
<feature type="transmembrane region" description="Helical" evidence="8">
    <location>
        <begin position="224"/>
        <end position="244"/>
    </location>
</feature>
<name>A0A1M5VIR0_9BACT</name>
<accession>A0A1M5VIR0</accession>
<keyword evidence="5" id="KW-1278">Translocase</keyword>
<evidence type="ECO:0000256" key="7">
    <source>
        <dbReference type="ARBA" id="ARBA00023136"/>
    </source>
</evidence>
<feature type="transmembrane region" description="Helical" evidence="8">
    <location>
        <begin position="191"/>
        <end position="212"/>
    </location>
</feature>
<evidence type="ECO:0000256" key="1">
    <source>
        <dbReference type="ARBA" id="ARBA00004127"/>
    </source>
</evidence>
<dbReference type="Proteomes" id="UP000184139">
    <property type="component" value="Unassembled WGS sequence"/>
</dbReference>
<keyword evidence="2" id="KW-0813">Transport</keyword>
<feature type="chain" id="PRO_5012115783" evidence="9">
    <location>
        <begin position="26"/>
        <end position="313"/>
    </location>
</feature>
<dbReference type="GO" id="GO:0012505">
    <property type="term" value="C:endomembrane system"/>
    <property type="evidence" value="ECO:0007669"/>
    <property type="project" value="UniProtKB-SubCell"/>
</dbReference>
<comment type="subcellular location">
    <subcellularLocation>
        <location evidence="1">Endomembrane system</location>
        <topology evidence="1">Multi-pass membrane protein</topology>
    </subcellularLocation>
</comment>
<reference evidence="10 11" key="1">
    <citation type="submission" date="2016-11" db="EMBL/GenBank/DDBJ databases">
        <authorList>
            <person name="Jaros S."/>
            <person name="Januszkiewicz K."/>
            <person name="Wedrychowicz H."/>
        </authorList>
    </citation>
    <scope>NUCLEOTIDE SEQUENCE [LARGE SCALE GENOMIC DNA]</scope>
    <source>
        <strain evidence="10 11">DSM 9705</strain>
    </source>
</reference>
<evidence type="ECO:0000313" key="11">
    <source>
        <dbReference type="Proteomes" id="UP000184139"/>
    </source>
</evidence>
<keyword evidence="3 8" id="KW-0812">Transmembrane</keyword>
<keyword evidence="6 8" id="KW-1133">Transmembrane helix</keyword>
<dbReference type="RefSeq" id="WP_084540555.1">
    <property type="nucleotide sequence ID" value="NZ_FQXS01000008.1"/>
</dbReference>
<evidence type="ECO:0000313" key="10">
    <source>
        <dbReference type="EMBL" id="SHH75139.1"/>
    </source>
</evidence>
<organism evidence="10 11">
    <name type="scientific">Desulfofustis glycolicus DSM 9705</name>
    <dbReference type="NCBI Taxonomy" id="1121409"/>
    <lineage>
        <taxon>Bacteria</taxon>
        <taxon>Pseudomonadati</taxon>
        <taxon>Thermodesulfobacteriota</taxon>
        <taxon>Desulfobulbia</taxon>
        <taxon>Desulfobulbales</taxon>
        <taxon>Desulfocapsaceae</taxon>
        <taxon>Desulfofustis</taxon>
    </lineage>
</organism>